<dbReference type="InterPro" id="IPR024455">
    <property type="entry name" value="Phage_capsid"/>
</dbReference>
<evidence type="ECO:0000313" key="5">
    <source>
        <dbReference type="Proteomes" id="UP000422615"/>
    </source>
</evidence>
<dbReference type="NCBIfam" id="TIGR01554">
    <property type="entry name" value="major_cap_HK97"/>
    <property type="match status" value="1"/>
</dbReference>
<gene>
    <name evidence="4" type="primary">15</name>
    <name evidence="4" type="ORF">PBI_ISCA_15</name>
</gene>
<protein>
    <submittedName>
        <fullName evidence="4">Major capsid protein</fullName>
    </submittedName>
</protein>
<dbReference type="Gene3D" id="3.30.2400.10">
    <property type="entry name" value="Major capsid protein gp5"/>
    <property type="match status" value="1"/>
</dbReference>
<evidence type="ECO:0000313" key="4">
    <source>
        <dbReference type="EMBL" id="QGJ97299.1"/>
    </source>
</evidence>
<feature type="domain" description="Phage capsid-like C-terminal" evidence="3">
    <location>
        <begin position="23"/>
        <end position="320"/>
    </location>
</feature>
<evidence type="ECO:0000256" key="1">
    <source>
        <dbReference type="ARBA" id="ARBA00004328"/>
    </source>
</evidence>
<dbReference type="Proteomes" id="UP000422615">
    <property type="component" value="Segment"/>
</dbReference>
<organism evidence="4 5">
    <name type="scientific">Mycobacterium phage Isca</name>
    <dbReference type="NCBI Taxonomy" id="2656583"/>
    <lineage>
        <taxon>Viruses</taxon>
        <taxon>Duplodnaviria</taxon>
        <taxon>Heunggongvirae</taxon>
        <taxon>Uroviricota</taxon>
        <taxon>Caudoviricetes</taxon>
        <taxon>Veracruzvirus</taxon>
        <taxon>Veracruzvirus rockstar</taxon>
    </lineage>
</organism>
<accession>A0A649VZM5</accession>
<keyword evidence="2" id="KW-0946">Virion</keyword>
<dbReference type="EMBL" id="MN586063">
    <property type="protein sequence ID" value="QGJ97299.1"/>
    <property type="molecule type" value="Genomic_DNA"/>
</dbReference>
<name>A0A649VZM5_9CAUD</name>
<dbReference type="Gene3D" id="3.30.2320.10">
    <property type="entry name" value="hypothetical protein PF0899 domain"/>
    <property type="match status" value="1"/>
</dbReference>
<dbReference type="InterPro" id="IPR054612">
    <property type="entry name" value="Phage_capsid-like_C"/>
</dbReference>
<reference evidence="4 5" key="1">
    <citation type="submission" date="2019-10" db="EMBL/GenBank/DDBJ databases">
        <authorList>
            <person name="Garlena R.A."/>
            <person name="Russell D.A."/>
            <person name="Pope W.H."/>
            <person name="Jacobs-Sera D."/>
            <person name="Hatfull G.F."/>
        </authorList>
    </citation>
    <scope>NUCLEOTIDE SEQUENCE [LARGE SCALE GENOMIC DNA]</scope>
</reference>
<comment type="subcellular location">
    <subcellularLocation>
        <location evidence="1">Virion</location>
    </subcellularLocation>
</comment>
<evidence type="ECO:0000259" key="3">
    <source>
        <dbReference type="Pfam" id="PF05065"/>
    </source>
</evidence>
<dbReference type="Pfam" id="PF05065">
    <property type="entry name" value="Phage_capsid"/>
    <property type="match status" value="1"/>
</dbReference>
<sequence>MAVNGVQVPADQVALTGDFSAFLKPEQAQDYFKEIEKTSVVQRIARKIPMGPTGIAIPHWTGAVTASWTGEAERKPLTKGSFGQKELKPVKITTIFAESAEVVRLNPLGYLETMRTKIAEAIALKFDLAAIHGISAPSEFEGYLAETSNEVSLVDTAQGTAGVQGNAYLAVNNALSILVDSGKRWTGTLLDNVTEPILNTAVDANGRPLFVESTYTEQVGAIREGRILGRPTYVADNVVNGTAGDRVVGILGDFSQVVWGQIGGLSFDVTDQATLDFGEVQGGVWVPKLISLWQHNMVAVRCEAEFAFMVNDKDAFVKLTDKVDTAVVPEGDDD</sequence>
<proteinExistence type="predicted"/>
<dbReference type="GO" id="GO:0044423">
    <property type="term" value="C:virion component"/>
    <property type="evidence" value="ECO:0007669"/>
    <property type="project" value="UniProtKB-KW"/>
</dbReference>
<evidence type="ECO:0000256" key="2">
    <source>
        <dbReference type="ARBA" id="ARBA00022844"/>
    </source>
</evidence>
<dbReference type="SUPFAM" id="SSF56563">
    <property type="entry name" value="Major capsid protein gp5"/>
    <property type="match status" value="1"/>
</dbReference>